<dbReference type="AlphaFoldDB" id="A0A397SHB7"/>
<organism evidence="7 8">
    <name type="scientific">Glomus cerebriforme</name>
    <dbReference type="NCBI Taxonomy" id="658196"/>
    <lineage>
        <taxon>Eukaryota</taxon>
        <taxon>Fungi</taxon>
        <taxon>Fungi incertae sedis</taxon>
        <taxon>Mucoromycota</taxon>
        <taxon>Glomeromycotina</taxon>
        <taxon>Glomeromycetes</taxon>
        <taxon>Glomerales</taxon>
        <taxon>Glomeraceae</taxon>
        <taxon>Glomus</taxon>
    </lineage>
</organism>
<evidence type="ECO:0000256" key="3">
    <source>
        <dbReference type="ARBA" id="ARBA00022741"/>
    </source>
</evidence>
<proteinExistence type="predicted"/>
<comment type="caution">
    <text evidence="7">The sequence shown here is derived from an EMBL/GenBank/DDBJ whole genome shotgun (WGS) entry which is preliminary data.</text>
</comment>
<dbReference type="GO" id="GO:0005524">
    <property type="term" value="F:ATP binding"/>
    <property type="evidence" value="ECO:0007669"/>
    <property type="project" value="UniProtKB-KW"/>
</dbReference>
<evidence type="ECO:0000259" key="6">
    <source>
        <dbReference type="PROSITE" id="PS50011"/>
    </source>
</evidence>
<dbReference type="InterPro" id="IPR001245">
    <property type="entry name" value="Ser-Thr/Tyr_kinase_cat_dom"/>
</dbReference>
<keyword evidence="3" id="KW-0547">Nucleotide-binding</keyword>
<dbReference type="Pfam" id="PF07714">
    <property type="entry name" value="PK_Tyr_Ser-Thr"/>
    <property type="match status" value="1"/>
</dbReference>
<evidence type="ECO:0000256" key="4">
    <source>
        <dbReference type="ARBA" id="ARBA00022777"/>
    </source>
</evidence>
<evidence type="ECO:0000256" key="5">
    <source>
        <dbReference type="ARBA" id="ARBA00022840"/>
    </source>
</evidence>
<dbReference type="GO" id="GO:0007254">
    <property type="term" value="P:JNK cascade"/>
    <property type="evidence" value="ECO:0007669"/>
    <property type="project" value="TreeGrafter"/>
</dbReference>
<gene>
    <name evidence="7" type="ORF">C1645_832488</name>
</gene>
<sequence>MGFMLTEEQKLLIDKLILNEELKERYIKYGLCEECQQPNTDWKWCKPCTIQNFQNWSSGNADVDKIIQESQLRAKVRWEKIEWIEYDKFENIEYITKGGSGTIYKAYWEDKPTNLNNMYINLRIYGITKDPKTSNFMIVMQYAENGNLRYLSKKVIEQIKDFNIDDLTEEQELLIDILILNEELKERYIKYGLCEECQQPNTDNNQYCQSCCAKDYLIKKVIKQIKDFDHRSWMLTKKQKLLIDKLILNEELKERYKKYGLCGICEQPNTGNQYCQSCCAEYYQLKFRDWTSGNPDVDKLIQESQLDAKNRYETLMWFEYNQFKNIKYITKVEIYQAELRDSTFALKSLNNSKDTTFEFLNEIKLQLKMNNLDQIIKIYGITKDPKTSSFMMVIDFNIDDLTGEQELLIDILILNEELKERYIKYGLCKICRQPNTGNQYCQSCNAKYDQLKFRDWTSGNPDVDKLIQESQLDAKNRYEKLLWFEYNQFKNIEYITEGGFGKIYQAKLLHTTVALKSLNNSKDTTFEFLNEIKLHLKMNNSDRIIKIYGITKDPRTSNFMMVMDYAEKGNLRQRLNRDFNSLNLYAKIDILRDIARGLEIIHEKGLTHQDFHSGNILSRDNSSMYTRITDLGLYKPANEKSDNKKLYGVLPYVAPEVLRGKKYTQESDVYSFGIIIYEVINGLPPYYDMAHEEFLAVKICQGLRPKFNIKVPQLIVDMFKQCVDADPSKRPPTKYLCNIFFRWCSDDVDDKDSQLYKQSVEADKINKKQLSFTKSDNTELIYTTHHQAIYTSRLLDFNNLPKPKNANDGEEYSNSTMFDFTKLNINP</sequence>
<evidence type="ECO:0000256" key="2">
    <source>
        <dbReference type="ARBA" id="ARBA00022679"/>
    </source>
</evidence>
<dbReference type="InterPro" id="IPR000719">
    <property type="entry name" value="Prot_kinase_dom"/>
</dbReference>
<accession>A0A397SHB7</accession>
<keyword evidence="5" id="KW-0067">ATP-binding</keyword>
<dbReference type="EMBL" id="QKYT01000503">
    <property type="protein sequence ID" value="RIA84299.1"/>
    <property type="molecule type" value="Genomic_DNA"/>
</dbReference>
<feature type="domain" description="Protein kinase" evidence="6">
    <location>
        <begin position="489"/>
        <end position="741"/>
    </location>
</feature>
<dbReference type="PANTHER" id="PTHR46716">
    <property type="entry name" value="MITOGEN-ACTIVATED PROTEIN KINASE KINASE KINASE 7"/>
    <property type="match status" value="1"/>
</dbReference>
<evidence type="ECO:0000313" key="8">
    <source>
        <dbReference type="Proteomes" id="UP000265703"/>
    </source>
</evidence>
<keyword evidence="8" id="KW-1185">Reference proteome</keyword>
<dbReference type="PANTHER" id="PTHR46716:SF1">
    <property type="entry name" value="MITOGEN-ACTIVATED PROTEIN KINASE KINASE KINASE 7"/>
    <property type="match status" value="1"/>
</dbReference>
<dbReference type="PROSITE" id="PS50011">
    <property type="entry name" value="PROTEIN_KINASE_DOM"/>
    <property type="match status" value="1"/>
</dbReference>
<dbReference type="GO" id="GO:0004709">
    <property type="term" value="F:MAP kinase kinase kinase activity"/>
    <property type="evidence" value="ECO:0007669"/>
    <property type="project" value="TreeGrafter"/>
</dbReference>
<keyword evidence="4 7" id="KW-0418">Kinase</keyword>
<name>A0A397SHB7_9GLOM</name>
<dbReference type="GO" id="GO:0006955">
    <property type="term" value="P:immune response"/>
    <property type="evidence" value="ECO:0007669"/>
    <property type="project" value="TreeGrafter"/>
</dbReference>
<keyword evidence="1" id="KW-0723">Serine/threonine-protein kinase</keyword>
<evidence type="ECO:0000256" key="1">
    <source>
        <dbReference type="ARBA" id="ARBA00022527"/>
    </source>
</evidence>
<dbReference type="SUPFAM" id="SSF56112">
    <property type="entry name" value="Protein kinase-like (PK-like)"/>
    <property type="match status" value="2"/>
</dbReference>
<dbReference type="InterPro" id="IPR011009">
    <property type="entry name" value="Kinase-like_dom_sf"/>
</dbReference>
<reference evidence="7 8" key="1">
    <citation type="submission" date="2018-06" db="EMBL/GenBank/DDBJ databases">
        <title>Comparative genomics reveals the genomic features of Rhizophagus irregularis, R. cerebriforme, R. diaphanum and Gigaspora rosea, and their symbiotic lifestyle signature.</title>
        <authorList>
            <person name="Morin E."/>
            <person name="San Clemente H."/>
            <person name="Chen E.C.H."/>
            <person name="De La Providencia I."/>
            <person name="Hainaut M."/>
            <person name="Kuo A."/>
            <person name="Kohler A."/>
            <person name="Murat C."/>
            <person name="Tang N."/>
            <person name="Roy S."/>
            <person name="Loubradou J."/>
            <person name="Henrissat B."/>
            <person name="Grigoriev I.V."/>
            <person name="Corradi N."/>
            <person name="Roux C."/>
            <person name="Martin F.M."/>
        </authorList>
    </citation>
    <scope>NUCLEOTIDE SEQUENCE [LARGE SCALE GENOMIC DNA]</scope>
    <source>
        <strain evidence="7 8">DAOM 227022</strain>
    </source>
</reference>
<dbReference type="Proteomes" id="UP000265703">
    <property type="component" value="Unassembled WGS sequence"/>
</dbReference>
<protein>
    <submittedName>
        <fullName evidence="7">Kinase-like domain-containing protein</fullName>
    </submittedName>
</protein>
<dbReference type="OrthoDB" id="5979581at2759"/>
<keyword evidence="2" id="KW-0808">Transferase</keyword>
<evidence type="ECO:0000313" key="7">
    <source>
        <dbReference type="EMBL" id="RIA84299.1"/>
    </source>
</evidence>
<dbReference type="Gene3D" id="1.10.510.10">
    <property type="entry name" value="Transferase(Phosphotransferase) domain 1"/>
    <property type="match status" value="2"/>
</dbReference>